<keyword evidence="2" id="KW-1003">Cell membrane</keyword>
<evidence type="ECO:0000256" key="6">
    <source>
        <dbReference type="SAM" id="Phobius"/>
    </source>
</evidence>
<name>A0A7Y0LYN2_CELFI</name>
<evidence type="ECO:0000256" key="2">
    <source>
        <dbReference type="ARBA" id="ARBA00022475"/>
    </source>
</evidence>
<evidence type="ECO:0000256" key="3">
    <source>
        <dbReference type="ARBA" id="ARBA00022692"/>
    </source>
</evidence>
<reference evidence="8 9" key="1">
    <citation type="submission" date="2020-04" db="EMBL/GenBank/DDBJ databases">
        <title>Sequencing and Assembly of C. fimi.</title>
        <authorList>
            <person name="Ramsey A.R."/>
        </authorList>
    </citation>
    <scope>NUCLEOTIDE SEQUENCE [LARGE SCALE GENOMIC DNA]</scope>
    <source>
        <strain evidence="8 9">SB</strain>
    </source>
</reference>
<keyword evidence="4 6" id="KW-1133">Transmembrane helix</keyword>
<accession>A0A7Y0LYN2</accession>
<keyword evidence="9" id="KW-1185">Reference proteome</keyword>
<keyword evidence="5 6" id="KW-0472">Membrane</keyword>
<organism evidence="8 9">
    <name type="scientific">Cellulomonas fimi</name>
    <dbReference type="NCBI Taxonomy" id="1708"/>
    <lineage>
        <taxon>Bacteria</taxon>
        <taxon>Bacillati</taxon>
        <taxon>Actinomycetota</taxon>
        <taxon>Actinomycetes</taxon>
        <taxon>Micrococcales</taxon>
        <taxon>Cellulomonadaceae</taxon>
        <taxon>Cellulomonas</taxon>
    </lineage>
</organism>
<evidence type="ECO:0000313" key="9">
    <source>
        <dbReference type="Proteomes" id="UP000562124"/>
    </source>
</evidence>
<dbReference type="AlphaFoldDB" id="A0A7Y0LYN2"/>
<protein>
    <submittedName>
        <fullName evidence="8">RDD family protein</fullName>
    </submittedName>
</protein>
<evidence type="ECO:0000313" key="8">
    <source>
        <dbReference type="EMBL" id="NMR19813.1"/>
    </source>
</evidence>
<feature type="transmembrane region" description="Helical" evidence="6">
    <location>
        <begin position="46"/>
        <end position="65"/>
    </location>
</feature>
<dbReference type="EMBL" id="JABCJJ010000006">
    <property type="protein sequence ID" value="NMR19813.1"/>
    <property type="molecule type" value="Genomic_DNA"/>
</dbReference>
<evidence type="ECO:0000259" key="7">
    <source>
        <dbReference type="Pfam" id="PF06271"/>
    </source>
</evidence>
<sequence>MGAMLLDHLVALLPWLVAGPFAWFTADRGVDIFGEPSIMTSTAGDWVMLAALAIQAGIWVWNRWIRQGRTGRSVGKQALGLRLADATSGQVPGVGRTIGRDFAHVLDWPGSLGYLWPLWDPRNQTFADKVVSTVVVRER</sequence>
<evidence type="ECO:0000256" key="5">
    <source>
        <dbReference type="ARBA" id="ARBA00023136"/>
    </source>
</evidence>
<dbReference type="GO" id="GO:0005886">
    <property type="term" value="C:plasma membrane"/>
    <property type="evidence" value="ECO:0007669"/>
    <property type="project" value="UniProtKB-SubCell"/>
</dbReference>
<dbReference type="InterPro" id="IPR051791">
    <property type="entry name" value="Pra-immunoreactive"/>
</dbReference>
<dbReference type="PANTHER" id="PTHR36115">
    <property type="entry name" value="PROLINE-RICH ANTIGEN HOMOLOG-RELATED"/>
    <property type="match status" value="1"/>
</dbReference>
<dbReference type="Proteomes" id="UP000562124">
    <property type="component" value="Unassembled WGS sequence"/>
</dbReference>
<evidence type="ECO:0000256" key="4">
    <source>
        <dbReference type="ARBA" id="ARBA00022989"/>
    </source>
</evidence>
<comment type="caution">
    <text evidence="8">The sequence shown here is derived from an EMBL/GenBank/DDBJ whole genome shotgun (WGS) entry which is preliminary data.</text>
</comment>
<evidence type="ECO:0000256" key="1">
    <source>
        <dbReference type="ARBA" id="ARBA00004651"/>
    </source>
</evidence>
<comment type="subcellular location">
    <subcellularLocation>
        <location evidence="1">Cell membrane</location>
        <topology evidence="1">Multi-pass membrane protein</topology>
    </subcellularLocation>
</comment>
<dbReference type="PANTHER" id="PTHR36115:SF6">
    <property type="entry name" value="PROLINE-RICH ANTIGEN HOMOLOG"/>
    <property type="match status" value="1"/>
</dbReference>
<gene>
    <name evidence="8" type="ORF">HIR71_06185</name>
</gene>
<proteinExistence type="predicted"/>
<feature type="domain" description="RDD" evidence="7">
    <location>
        <begin position="2"/>
        <end position="130"/>
    </location>
</feature>
<dbReference type="Pfam" id="PF06271">
    <property type="entry name" value="RDD"/>
    <property type="match status" value="1"/>
</dbReference>
<dbReference type="InterPro" id="IPR010432">
    <property type="entry name" value="RDD"/>
</dbReference>
<keyword evidence="3 6" id="KW-0812">Transmembrane</keyword>